<dbReference type="SUPFAM" id="SSF52540">
    <property type="entry name" value="P-loop containing nucleoside triphosphate hydrolases"/>
    <property type="match status" value="1"/>
</dbReference>
<dbReference type="SMART" id="SM00320">
    <property type="entry name" value="WD40"/>
    <property type="match status" value="12"/>
</dbReference>
<dbReference type="PANTHER" id="PTHR19848">
    <property type="entry name" value="WD40 REPEAT PROTEIN"/>
    <property type="match status" value="1"/>
</dbReference>
<dbReference type="InterPro" id="IPR056884">
    <property type="entry name" value="NPHP3-like_N"/>
</dbReference>
<accession>A0AAD7AAT7</accession>
<feature type="repeat" description="WD" evidence="3">
    <location>
        <begin position="1115"/>
        <end position="1156"/>
    </location>
</feature>
<dbReference type="PRINTS" id="PR00320">
    <property type="entry name" value="GPROTEINBRPT"/>
</dbReference>
<dbReference type="SUPFAM" id="SSF50978">
    <property type="entry name" value="WD40 repeat-like"/>
    <property type="match status" value="2"/>
</dbReference>
<dbReference type="InterPro" id="IPR001680">
    <property type="entry name" value="WD40_rpt"/>
</dbReference>
<feature type="repeat" description="WD" evidence="3">
    <location>
        <begin position="1072"/>
        <end position="1113"/>
    </location>
</feature>
<reference evidence="7" key="1">
    <citation type="submission" date="2023-03" db="EMBL/GenBank/DDBJ databases">
        <title>Massive genome expansion in bonnet fungi (Mycena s.s.) driven by repeated elements and novel gene families across ecological guilds.</title>
        <authorList>
            <consortium name="Lawrence Berkeley National Laboratory"/>
            <person name="Harder C.B."/>
            <person name="Miyauchi S."/>
            <person name="Viragh M."/>
            <person name="Kuo A."/>
            <person name="Thoen E."/>
            <person name="Andreopoulos B."/>
            <person name="Lu D."/>
            <person name="Skrede I."/>
            <person name="Drula E."/>
            <person name="Henrissat B."/>
            <person name="Morin E."/>
            <person name="Kohler A."/>
            <person name="Barry K."/>
            <person name="LaButti K."/>
            <person name="Morin E."/>
            <person name="Salamov A."/>
            <person name="Lipzen A."/>
            <person name="Mereny Z."/>
            <person name="Hegedus B."/>
            <person name="Baldrian P."/>
            <person name="Stursova M."/>
            <person name="Weitz H."/>
            <person name="Taylor A."/>
            <person name="Grigoriev I.V."/>
            <person name="Nagy L.G."/>
            <person name="Martin F."/>
            <person name="Kauserud H."/>
        </authorList>
    </citation>
    <scope>NUCLEOTIDE SEQUENCE</scope>
    <source>
        <strain evidence="7">CBHHK002</strain>
    </source>
</reference>
<feature type="repeat" description="WD" evidence="3">
    <location>
        <begin position="1029"/>
        <end position="1070"/>
    </location>
</feature>
<evidence type="ECO:0000259" key="6">
    <source>
        <dbReference type="Pfam" id="PF24883"/>
    </source>
</evidence>
<name>A0AAD7AAT7_9AGAR</name>
<proteinExistence type="predicted"/>
<feature type="repeat" description="WD" evidence="3">
    <location>
        <begin position="900"/>
        <end position="941"/>
    </location>
</feature>
<protein>
    <submittedName>
        <fullName evidence="7">WD40-repeat-containing domain protein</fullName>
    </submittedName>
</protein>
<keyword evidence="8" id="KW-1185">Reference proteome</keyword>
<feature type="repeat" description="WD" evidence="3">
    <location>
        <begin position="685"/>
        <end position="726"/>
    </location>
</feature>
<feature type="repeat" description="WD" evidence="3">
    <location>
        <begin position="771"/>
        <end position="812"/>
    </location>
</feature>
<comment type="caution">
    <text evidence="7">The sequence shown here is derived from an EMBL/GenBank/DDBJ whole genome shotgun (WGS) entry which is preliminary data.</text>
</comment>
<dbReference type="InterPro" id="IPR027417">
    <property type="entry name" value="P-loop_NTPase"/>
</dbReference>
<organism evidence="7 8">
    <name type="scientific">Mycena albidolilacea</name>
    <dbReference type="NCBI Taxonomy" id="1033008"/>
    <lineage>
        <taxon>Eukaryota</taxon>
        <taxon>Fungi</taxon>
        <taxon>Dikarya</taxon>
        <taxon>Basidiomycota</taxon>
        <taxon>Agaricomycotina</taxon>
        <taxon>Agaricomycetes</taxon>
        <taxon>Agaricomycetidae</taxon>
        <taxon>Agaricales</taxon>
        <taxon>Marasmiineae</taxon>
        <taxon>Mycenaceae</taxon>
        <taxon>Mycena</taxon>
    </lineage>
</organism>
<dbReference type="PROSITE" id="PS50082">
    <property type="entry name" value="WD_REPEATS_2"/>
    <property type="match status" value="11"/>
</dbReference>
<evidence type="ECO:0000256" key="2">
    <source>
        <dbReference type="ARBA" id="ARBA00022737"/>
    </source>
</evidence>
<dbReference type="PANTHER" id="PTHR19848:SF8">
    <property type="entry name" value="F-BOX AND WD REPEAT DOMAIN CONTAINING 7"/>
    <property type="match status" value="1"/>
</dbReference>
<dbReference type="InterPro" id="IPR019775">
    <property type="entry name" value="WD40_repeat_CS"/>
</dbReference>
<dbReference type="CDD" id="cd00200">
    <property type="entry name" value="WD40"/>
    <property type="match status" value="1"/>
</dbReference>
<feature type="non-terminal residue" evidence="7">
    <location>
        <position position="1220"/>
    </location>
</feature>
<feature type="repeat" description="WD" evidence="3">
    <location>
        <begin position="986"/>
        <end position="1027"/>
    </location>
</feature>
<feature type="repeat" description="WD" evidence="3">
    <location>
        <begin position="943"/>
        <end position="984"/>
    </location>
</feature>
<feature type="repeat" description="WD" evidence="3">
    <location>
        <begin position="814"/>
        <end position="855"/>
    </location>
</feature>
<evidence type="ECO:0000256" key="1">
    <source>
        <dbReference type="ARBA" id="ARBA00022574"/>
    </source>
</evidence>
<feature type="domain" description="EML-like second beta-propeller" evidence="5">
    <location>
        <begin position="907"/>
        <end position="1068"/>
    </location>
</feature>
<evidence type="ECO:0000313" key="8">
    <source>
        <dbReference type="Proteomes" id="UP001218218"/>
    </source>
</evidence>
<dbReference type="Gene3D" id="2.130.10.10">
    <property type="entry name" value="YVTN repeat-like/Quinoprotein amine dehydrogenase"/>
    <property type="match status" value="6"/>
</dbReference>
<evidence type="ECO:0000256" key="3">
    <source>
        <dbReference type="PROSITE-ProRule" id="PRU00221"/>
    </source>
</evidence>
<feature type="domain" description="Nephrocystin 3-like N-terminal" evidence="6">
    <location>
        <begin position="137"/>
        <end position="300"/>
    </location>
</feature>
<dbReference type="InterPro" id="IPR055442">
    <property type="entry name" value="Beta-prop_EML-like_2nd"/>
</dbReference>
<evidence type="ECO:0000259" key="5">
    <source>
        <dbReference type="Pfam" id="PF23414"/>
    </source>
</evidence>
<dbReference type="InterPro" id="IPR015943">
    <property type="entry name" value="WD40/YVTN_repeat-like_dom_sf"/>
</dbReference>
<feature type="repeat" description="WD" evidence="3">
    <location>
        <begin position="728"/>
        <end position="769"/>
    </location>
</feature>
<dbReference type="Proteomes" id="UP001218218">
    <property type="component" value="Unassembled WGS sequence"/>
</dbReference>
<dbReference type="InterPro" id="IPR036322">
    <property type="entry name" value="WD40_repeat_dom_sf"/>
</dbReference>
<sequence length="1220" mass="134439">MTDVLACITDVEQFSKSAQLKQAMEEVNPIVRATGNFITKYSTQSLKSRILSIIFGTETREELDKLTSQFQSFRHKFDRGLTVQSGMSIAMMETQLKFLLDSTKQDQQLQSLRLKAPEIKQGPEPCMHGTRLDILKSIHDWANDLDGPNVFWLHGYPGTGKSAIAMTVAAQLLESGRLASSFFFKREEFLSQTPKALWCSVAYDLADKYPEIRNKVILALESGEVLPHITSYEDIFEKLIIKSLQNPLSVPPGRMPILVIDALDECGGLTESRSYQKLVLGALSQWKHVPSQMKLFVTSRNEKNIHSVLGSMGSQCKVLEVGEKATPESYLDIKNYLCQGFDAIRSEYQSLPHPWPTSQDLELLTDAAAGLFIWASTVLKLAGDRQPKRELERILQTLNKEQQNEEHDMNQLDHLYQSLVISRFSSTTNVEVFKQVAGAILVAQIPLTLEDMHALVPSLTSQDLEFVCTQMNSVLDSESGLRFVHQSFVDFLVNLPNESPFSYKKVVHEQRMASACFQTMAEELRFNITGVESSYFRTDVIPGLAQKVSNHLSYACQFWSAHLQSVVEKELLLADILRFMHTQLLFWLEVLSACGVTGLASAALRALDRWLPANCELKEDVQDAIRFVRGFGYPIAMSIPHIYVSALGFAPATSQTTKRYHGSGFMTLGLKSGGSLSWPSIDAVLNGHQRAVMSVAFSPDGTRIVSGSQDNTVRVWDAETQTQIGAPLEGHTNIVTSVAFSPDGTCIVSGSHDNTMCMWDTETQTQIGAPLEGHTRAVWSVAFSLDGICIVSGSHDNTVRMWDTETQTQIGAPLEGHTRAVWSVAFSPDGTRIISGSYDHTVRVWDTETQTQIGAPLEGHTSIVMSVAFSPDNTCIVSGSDDNTMCMWDAETQTQIGAPLEGHTSAVWSVAFSPDSTRIVSGSHDNTVCVWDAETQTQIGAPLEGHTSAVWSVAFSPDGTRIVSGSHDNTVHVWDAETQIQIRTLLEGHTSAVCSVAFSPDGTCIVSGSYDHTVRVWDTKTQIQIGAPLEGHTSIVMSVAFSPNGTRIVSGSHDNTVCVWDAETQTQIGAPLEGHTNIVMSVAFSLDGTHIVSGSYDNTVRVWDTETQTLIGAPLEGHTSWVTSVAFSPDGTRIVSGFHDHTVRVWDTKTQTLIGAPLEGHTNWVTSVAFSPDGTRIVVRLLLQPYYFLLHCPTSPFQEWFSLCCLHCTASVLCYLHCTT</sequence>
<keyword evidence="4" id="KW-0175">Coiled coil</keyword>
<gene>
    <name evidence="7" type="ORF">DFH08DRAFT_69338</name>
</gene>
<dbReference type="Pfam" id="PF00400">
    <property type="entry name" value="WD40"/>
    <property type="match status" value="8"/>
</dbReference>
<keyword evidence="2" id="KW-0677">Repeat</keyword>
<dbReference type="EMBL" id="JARIHO010000011">
    <property type="protein sequence ID" value="KAJ7353643.1"/>
    <property type="molecule type" value="Genomic_DNA"/>
</dbReference>
<dbReference type="PROSITE" id="PS00678">
    <property type="entry name" value="WD_REPEATS_1"/>
    <property type="match status" value="11"/>
</dbReference>
<keyword evidence="1 3" id="KW-0853">WD repeat</keyword>
<dbReference type="PROSITE" id="PS50294">
    <property type="entry name" value="WD_REPEATS_REGION"/>
    <property type="match status" value="11"/>
</dbReference>
<feature type="coiled-coil region" evidence="4">
    <location>
        <begin position="388"/>
        <end position="415"/>
    </location>
</feature>
<dbReference type="Pfam" id="PF24883">
    <property type="entry name" value="NPHP3_N"/>
    <property type="match status" value="1"/>
</dbReference>
<dbReference type="InterPro" id="IPR020472">
    <property type="entry name" value="WD40_PAC1"/>
</dbReference>
<dbReference type="Gene3D" id="3.40.50.300">
    <property type="entry name" value="P-loop containing nucleotide triphosphate hydrolases"/>
    <property type="match status" value="1"/>
</dbReference>
<evidence type="ECO:0000313" key="7">
    <source>
        <dbReference type="EMBL" id="KAJ7353643.1"/>
    </source>
</evidence>
<dbReference type="AlphaFoldDB" id="A0AAD7AAT7"/>
<dbReference type="Pfam" id="PF23414">
    <property type="entry name" value="Beta-prop_EML_2"/>
    <property type="match status" value="1"/>
</dbReference>
<evidence type="ECO:0000256" key="4">
    <source>
        <dbReference type="SAM" id="Coils"/>
    </source>
</evidence>
<feature type="repeat" description="WD" evidence="3">
    <location>
        <begin position="857"/>
        <end position="898"/>
    </location>
</feature>